<protein>
    <submittedName>
        <fullName evidence="1">Uncharacterized protein</fullName>
    </submittedName>
</protein>
<sequence length="56" mass="5888">MAAAVAALVICSVLLPLAFLLGLHRNGGRSQEAHAYGWSDSHASHLLICSMNKPST</sequence>
<accession>M7Z4L2</accession>
<proteinExistence type="predicted"/>
<name>M7Z4L2_TRIUA</name>
<reference evidence="1" key="1">
    <citation type="journal article" date="2013" name="Nature">
        <title>Draft genome of the wheat A-genome progenitor Triticum urartu.</title>
        <authorList>
            <person name="Ling H.Q."/>
            <person name="Zhao S."/>
            <person name="Liu D."/>
            <person name="Wang J."/>
            <person name="Sun H."/>
            <person name="Zhang C."/>
            <person name="Fan H."/>
            <person name="Li D."/>
            <person name="Dong L."/>
            <person name="Tao Y."/>
            <person name="Gao C."/>
            <person name="Wu H."/>
            <person name="Li Y."/>
            <person name="Cui Y."/>
            <person name="Guo X."/>
            <person name="Zheng S."/>
            <person name="Wang B."/>
            <person name="Yu K."/>
            <person name="Liang Q."/>
            <person name="Yang W."/>
            <person name="Lou X."/>
            <person name="Chen J."/>
            <person name="Feng M."/>
            <person name="Jian J."/>
            <person name="Zhang X."/>
            <person name="Luo G."/>
            <person name="Jiang Y."/>
            <person name="Liu J."/>
            <person name="Wang Z."/>
            <person name="Sha Y."/>
            <person name="Zhang B."/>
            <person name="Wu H."/>
            <person name="Tang D."/>
            <person name="Shen Q."/>
            <person name="Xue P."/>
            <person name="Zou S."/>
            <person name="Wang X."/>
            <person name="Liu X."/>
            <person name="Wang F."/>
            <person name="Yang Y."/>
            <person name="An X."/>
            <person name="Dong Z."/>
            <person name="Zhang K."/>
            <person name="Zhang X."/>
            <person name="Luo M.C."/>
            <person name="Dvorak J."/>
            <person name="Tong Y."/>
            <person name="Wang J."/>
            <person name="Yang H."/>
            <person name="Li Z."/>
            <person name="Wang D."/>
            <person name="Zhang A."/>
            <person name="Wang J."/>
        </authorList>
    </citation>
    <scope>NUCLEOTIDE SEQUENCE</scope>
</reference>
<gene>
    <name evidence="1" type="ORF">TRIUR3_07706</name>
</gene>
<organism evidence="1">
    <name type="scientific">Triticum urartu</name>
    <name type="common">Red wild einkorn</name>
    <name type="synonym">Crithodium urartu</name>
    <dbReference type="NCBI Taxonomy" id="4572"/>
    <lineage>
        <taxon>Eukaryota</taxon>
        <taxon>Viridiplantae</taxon>
        <taxon>Streptophyta</taxon>
        <taxon>Embryophyta</taxon>
        <taxon>Tracheophyta</taxon>
        <taxon>Spermatophyta</taxon>
        <taxon>Magnoliopsida</taxon>
        <taxon>Liliopsida</taxon>
        <taxon>Poales</taxon>
        <taxon>Poaceae</taxon>
        <taxon>BOP clade</taxon>
        <taxon>Pooideae</taxon>
        <taxon>Triticodae</taxon>
        <taxon>Triticeae</taxon>
        <taxon>Triticinae</taxon>
        <taxon>Triticum</taxon>
    </lineage>
</organism>
<evidence type="ECO:0000313" key="1">
    <source>
        <dbReference type="EMBL" id="EMS54461.1"/>
    </source>
</evidence>
<dbReference type="EMBL" id="KD182149">
    <property type="protein sequence ID" value="EMS54461.1"/>
    <property type="molecule type" value="Genomic_DNA"/>
</dbReference>
<dbReference type="AlphaFoldDB" id="M7Z4L2"/>